<keyword evidence="1" id="KW-0812">Transmembrane</keyword>
<keyword evidence="1" id="KW-0472">Membrane</keyword>
<protein>
    <submittedName>
        <fullName evidence="2">Putative membrane protein</fullName>
    </submittedName>
</protein>
<dbReference type="EMBL" id="QLLL01000005">
    <property type="protein sequence ID" value="RAJ03963.1"/>
    <property type="molecule type" value="Genomic_DNA"/>
</dbReference>
<reference evidence="2 3" key="1">
    <citation type="submission" date="2018-06" db="EMBL/GenBank/DDBJ databases">
        <title>Genomic Encyclopedia of Archaeal and Bacterial Type Strains, Phase II (KMG-II): from individual species to whole genera.</title>
        <authorList>
            <person name="Goeker M."/>
        </authorList>
    </citation>
    <scope>NUCLEOTIDE SEQUENCE [LARGE SCALE GENOMIC DNA]</scope>
    <source>
        <strain evidence="2 3">DSM 23857</strain>
    </source>
</reference>
<comment type="caution">
    <text evidence="2">The sequence shown here is derived from an EMBL/GenBank/DDBJ whole genome shotgun (WGS) entry which is preliminary data.</text>
</comment>
<dbReference type="AlphaFoldDB" id="A0A327QKU2"/>
<dbReference type="RefSeq" id="WP_111598286.1">
    <property type="nucleotide sequence ID" value="NZ_QLLL01000005.1"/>
</dbReference>
<dbReference type="OrthoDB" id="4540541at2"/>
<name>A0A327QKU2_9BACT</name>
<dbReference type="InterPro" id="IPR009793">
    <property type="entry name" value="DUF1361"/>
</dbReference>
<feature type="transmembrane region" description="Helical" evidence="1">
    <location>
        <begin position="75"/>
        <end position="95"/>
    </location>
</feature>
<feature type="transmembrane region" description="Helical" evidence="1">
    <location>
        <begin position="16"/>
        <end position="38"/>
    </location>
</feature>
<evidence type="ECO:0000313" key="3">
    <source>
        <dbReference type="Proteomes" id="UP000249547"/>
    </source>
</evidence>
<dbReference type="Pfam" id="PF07099">
    <property type="entry name" value="DUF1361"/>
    <property type="match status" value="1"/>
</dbReference>
<organism evidence="2 3">
    <name type="scientific">Chitinophaga skermanii</name>
    <dbReference type="NCBI Taxonomy" id="331697"/>
    <lineage>
        <taxon>Bacteria</taxon>
        <taxon>Pseudomonadati</taxon>
        <taxon>Bacteroidota</taxon>
        <taxon>Chitinophagia</taxon>
        <taxon>Chitinophagales</taxon>
        <taxon>Chitinophagaceae</taxon>
        <taxon>Chitinophaga</taxon>
    </lineage>
</organism>
<dbReference type="Proteomes" id="UP000249547">
    <property type="component" value="Unassembled WGS sequence"/>
</dbReference>
<evidence type="ECO:0000256" key="1">
    <source>
        <dbReference type="SAM" id="Phobius"/>
    </source>
</evidence>
<accession>A0A327QKU2</accession>
<sequence>MLLLKRVALLSARNKGFVYMVHAMSVFAVLQVAVRIALTGQTAFLGMVWNLFLAYIPFFLSNGLMKMERVRNSNFLLMLCTLAWVFFLPNAPYMLTDFLHFSTDASVPAWMDIILFFSFSYAGLMLCFISIKEIESGLRKRFATWQVFVFVEMMMILCAIGVYIGRYIRFNSWDVIMQPFELVETSWKLLFVPSFHSDFWAFTIYLTVLMSILYYATKKSPSL</sequence>
<keyword evidence="3" id="KW-1185">Reference proteome</keyword>
<evidence type="ECO:0000313" key="2">
    <source>
        <dbReference type="EMBL" id="RAJ03963.1"/>
    </source>
</evidence>
<feature type="transmembrane region" description="Helical" evidence="1">
    <location>
        <begin position="107"/>
        <end position="131"/>
    </location>
</feature>
<feature type="transmembrane region" description="Helical" evidence="1">
    <location>
        <begin position="143"/>
        <end position="164"/>
    </location>
</feature>
<feature type="transmembrane region" description="Helical" evidence="1">
    <location>
        <begin position="44"/>
        <end position="63"/>
    </location>
</feature>
<keyword evidence="1" id="KW-1133">Transmembrane helix</keyword>
<feature type="transmembrane region" description="Helical" evidence="1">
    <location>
        <begin position="199"/>
        <end position="217"/>
    </location>
</feature>
<gene>
    <name evidence="2" type="ORF">LX64_02840</name>
</gene>
<proteinExistence type="predicted"/>